<gene>
    <name evidence="1" type="ORF">L201_002226</name>
</gene>
<evidence type="ECO:0000313" key="1">
    <source>
        <dbReference type="EMBL" id="WWC87337.1"/>
    </source>
</evidence>
<reference evidence="1 2" key="1">
    <citation type="submission" date="2024-01" db="EMBL/GenBank/DDBJ databases">
        <title>Comparative genomics of Cryptococcus and Kwoniella reveals pathogenesis evolution and contrasting modes of karyotype evolution via chromosome fusion or intercentromeric recombination.</title>
        <authorList>
            <person name="Coelho M.A."/>
            <person name="David-Palma M."/>
            <person name="Shea T."/>
            <person name="Bowers K."/>
            <person name="McGinley-Smith S."/>
            <person name="Mohammad A.W."/>
            <person name="Gnirke A."/>
            <person name="Yurkov A.M."/>
            <person name="Nowrousian M."/>
            <person name="Sun S."/>
            <person name="Cuomo C.A."/>
            <person name="Heitman J."/>
        </authorList>
    </citation>
    <scope>NUCLEOTIDE SEQUENCE [LARGE SCALE GENOMIC DNA]</scope>
    <source>
        <strain evidence="1 2">CBS 6074</strain>
    </source>
</reference>
<keyword evidence="2" id="KW-1185">Reference proteome</keyword>
<protein>
    <submittedName>
        <fullName evidence="1">Uncharacterized protein</fullName>
    </submittedName>
</protein>
<organism evidence="1 2">
    <name type="scientific">Kwoniella dendrophila CBS 6074</name>
    <dbReference type="NCBI Taxonomy" id="1295534"/>
    <lineage>
        <taxon>Eukaryota</taxon>
        <taxon>Fungi</taxon>
        <taxon>Dikarya</taxon>
        <taxon>Basidiomycota</taxon>
        <taxon>Agaricomycotina</taxon>
        <taxon>Tremellomycetes</taxon>
        <taxon>Tremellales</taxon>
        <taxon>Cryptococcaceae</taxon>
        <taxon>Kwoniella</taxon>
    </lineage>
</organism>
<proteinExistence type="predicted"/>
<dbReference type="Proteomes" id="UP001355207">
    <property type="component" value="Chromosome 2"/>
</dbReference>
<name>A0AAX4JPK9_9TREE</name>
<dbReference type="EMBL" id="CP144099">
    <property type="protein sequence ID" value="WWC87337.1"/>
    <property type="molecule type" value="Genomic_DNA"/>
</dbReference>
<dbReference type="RefSeq" id="XP_066074100.1">
    <property type="nucleotide sequence ID" value="XM_066218003.1"/>
</dbReference>
<accession>A0AAX4JPK9</accession>
<evidence type="ECO:0000313" key="2">
    <source>
        <dbReference type="Proteomes" id="UP001355207"/>
    </source>
</evidence>
<sequence>MSSPDTYADTDSSVHYWDVEERKKGETDTFHVRSVNWQGLEPEGRYNIPEVSEQCKKIAQEVFNANNTNSDVTLDILRRQIQHRLDTELPNSGLSSQNVKHKNVSVSTIESNRDIIAQTEQPIEGFLVLGSNNPSRNLPNRSLSETLHPLIDCSSLIVDDDDDDDDNFQNEDQESITGIKTLVTLHKENHTKTRTMLNRLHDTYMDKRTSNAYPSSRVAEGIVNSKNEYKDYRVITVDDKTLSEFEALETAPIRPPTMEMRSGKMD</sequence>
<dbReference type="GeneID" id="91092898"/>
<dbReference type="AlphaFoldDB" id="A0AAX4JPK9"/>